<gene>
    <name evidence="2" type="ORF">GTN30_02715</name>
</gene>
<organism evidence="2 3">
    <name type="scientific">Macrococcoides canis</name>
    <dbReference type="NCBI Taxonomy" id="1855823"/>
    <lineage>
        <taxon>Bacteria</taxon>
        <taxon>Bacillati</taxon>
        <taxon>Bacillota</taxon>
        <taxon>Bacilli</taxon>
        <taxon>Bacillales</taxon>
        <taxon>Staphylococcaceae</taxon>
        <taxon>Macrococcoides</taxon>
    </lineage>
</organism>
<evidence type="ECO:0000313" key="2">
    <source>
        <dbReference type="EMBL" id="QIH77567.1"/>
    </source>
</evidence>
<dbReference type="Pfam" id="PF17936">
    <property type="entry name" value="Big_6"/>
    <property type="match status" value="1"/>
</dbReference>
<dbReference type="Proteomes" id="UP000501122">
    <property type="component" value="Chromosome"/>
</dbReference>
<dbReference type="EMBL" id="CP047363">
    <property type="protein sequence ID" value="QIH77567.1"/>
    <property type="molecule type" value="Genomic_DNA"/>
</dbReference>
<sequence>MSEKDYSFIQVLSKHNQEVHIAAYDKSGNSSGYVTKKVVDNVPPAAAKKLILSKDKKKLSGNGEVGTTVSVYNKDTFLGSAITNEDGRFFVKMSK</sequence>
<protein>
    <recommendedName>
        <fullName evidence="1">Bacterial Ig domain-containing protein</fullName>
    </recommendedName>
</protein>
<proteinExistence type="predicted"/>
<reference evidence="2" key="1">
    <citation type="journal article" date="2020" name="Antimicrob. Agents Chemother.">
        <title>The novel macrolide resistance genes mef(D), msr(F) and msr(H) are present on resistance islands in Macrococcus canis, Macrococcus caseolyticus and Staphylococcus aureus.</title>
        <authorList>
            <person name="Schwendener S."/>
            <person name="Dona V."/>
            <person name="Perreten V."/>
        </authorList>
    </citation>
    <scope>NUCLEOTIDE SEQUENCE</scope>
    <source>
        <strain evidence="2">Epi0076A</strain>
    </source>
</reference>
<dbReference type="AlphaFoldDB" id="A0AAE6X0L2"/>
<evidence type="ECO:0000313" key="3">
    <source>
        <dbReference type="Proteomes" id="UP000501122"/>
    </source>
</evidence>
<feature type="domain" description="Bacterial Ig" evidence="1">
    <location>
        <begin position="44"/>
        <end position="94"/>
    </location>
</feature>
<accession>A0AAE6X0L2</accession>
<dbReference type="RefSeq" id="WP_164953055.1">
    <property type="nucleotide sequence ID" value="NZ_CP047363.1"/>
</dbReference>
<name>A0AAE6X0L2_9STAP</name>
<dbReference type="InterPro" id="IPR041498">
    <property type="entry name" value="Big_6"/>
</dbReference>
<evidence type="ECO:0000259" key="1">
    <source>
        <dbReference type="Pfam" id="PF17936"/>
    </source>
</evidence>